<comment type="caution">
    <text evidence="1">The sequence shown here is derived from an EMBL/GenBank/DDBJ whole genome shotgun (WGS) entry which is preliminary data.</text>
</comment>
<evidence type="ECO:0000313" key="1">
    <source>
        <dbReference type="EMBL" id="KPJ23127.1"/>
    </source>
</evidence>
<dbReference type="RefSeq" id="WP_054278042.1">
    <property type="nucleotide sequence ID" value="NZ_LHQM01000003.1"/>
</dbReference>
<keyword evidence="2" id="KW-1185">Reference proteome</keyword>
<dbReference type="PATRIC" id="fig|119224.3.peg.816"/>
<dbReference type="Proteomes" id="UP000049578">
    <property type="component" value="Unassembled WGS sequence"/>
</dbReference>
<evidence type="ECO:0000313" key="2">
    <source>
        <dbReference type="Proteomes" id="UP000049578"/>
    </source>
</evidence>
<dbReference type="AlphaFoldDB" id="A0A0P6SNW7"/>
<name>A0A0P6SNW7_9STRE</name>
<gene>
    <name evidence="1" type="ORF">AKK44_00445</name>
</gene>
<accession>A0A0P6SNW7</accession>
<dbReference type="EMBL" id="LHQM01000003">
    <property type="protein sequence ID" value="KPJ23127.1"/>
    <property type="molecule type" value="Genomic_DNA"/>
</dbReference>
<sequence length="227" mass="25904">MKKSLYILALIESGNAHQQTFFNSLSHHFDNLFHIEISDQLESHALEQADAIFSFESLSIQLPILYFSETGQTKGFDTSGPLMIDSHRLLKLTKYLTVFYQSLETNFLRYLPLQVRLADSSGEILWTNNQFDGTFFSEDTSKIEDWVIQDLKETPHGSRVFFLPSGSLDHIYVQHYQALHGPSDQFLGVYDQTLDFKPLLKHYLEETGQAIVGWSDVTSGPSISNDD</sequence>
<protein>
    <submittedName>
        <fullName evidence="1">Multidrug transporter</fullName>
    </submittedName>
</protein>
<reference evidence="1 2" key="1">
    <citation type="submission" date="2015-08" db="EMBL/GenBank/DDBJ databases">
        <title>Genome sequence of Streptococcus phocae subsp. phocae ATCC 51973T isolated from liver specimen obtained from seal.</title>
        <authorList>
            <person name="Avendano-Herrera R."/>
        </authorList>
    </citation>
    <scope>NUCLEOTIDE SEQUENCE [LARGE SCALE GENOMIC DNA]</scope>
    <source>
        <strain evidence="1 2">ATCC 51973</strain>
    </source>
</reference>
<organism evidence="1 2">
    <name type="scientific">Streptococcus phocae</name>
    <dbReference type="NCBI Taxonomy" id="119224"/>
    <lineage>
        <taxon>Bacteria</taxon>
        <taxon>Bacillati</taxon>
        <taxon>Bacillota</taxon>
        <taxon>Bacilli</taxon>
        <taxon>Lactobacillales</taxon>
        <taxon>Streptococcaceae</taxon>
        <taxon>Streptococcus</taxon>
    </lineage>
</organism>
<dbReference type="STRING" id="119224.AKK44_00445"/>
<proteinExistence type="predicted"/>